<accession>X6MJR0</accession>
<keyword evidence="1" id="KW-0472">Membrane</keyword>
<gene>
    <name evidence="2" type="ORF">RFI_23674</name>
</gene>
<dbReference type="AlphaFoldDB" id="X6MJR0"/>
<keyword evidence="3" id="KW-1185">Reference proteome</keyword>
<proteinExistence type="predicted"/>
<sequence length="264" mass="31363">MSTVTNGSQSTAFDRVDSCVVLFFQWQNTLHTLVCYFLRNFFFFFWFQFFDWLHSSFFFFFSNNKKKKKNVQTKVPEILKKISLLSAKDEDQHKSGKNGNADKAVAAVSSNDKTKIDDIHATPAWKQWPFSSGLALPDFHFKREREREKKRVNKKNKIKKKSSLKFNPSQTRYEYFSDSANEKIVRLRPMDAISQNRHKSLYIDFLVAEILQYTYMYTYMYITHMLGVKKQKKTKTKQNKTKTKCHRVSIHFFLGKMCKNQINK</sequence>
<feature type="transmembrane region" description="Helical" evidence="1">
    <location>
        <begin position="41"/>
        <end position="61"/>
    </location>
</feature>
<keyword evidence="1" id="KW-1133">Transmembrane helix</keyword>
<keyword evidence="1" id="KW-0812">Transmembrane</keyword>
<dbReference type="Proteomes" id="UP000023152">
    <property type="component" value="Unassembled WGS sequence"/>
</dbReference>
<evidence type="ECO:0000313" key="3">
    <source>
        <dbReference type="Proteomes" id="UP000023152"/>
    </source>
</evidence>
<evidence type="ECO:0000313" key="2">
    <source>
        <dbReference type="EMBL" id="ETO13692.1"/>
    </source>
</evidence>
<dbReference type="EMBL" id="ASPP01020443">
    <property type="protein sequence ID" value="ETO13692.1"/>
    <property type="molecule type" value="Genomic_DNA"/>
</dbReference>
<protein>
    <submittedName>
        <fullName evidence="2">Uncharacterized protein</fullName>
    </submittedName>
</protein>
<evidence type="ECO:0000256" key="1">
    <source>
        <dbReference type="SAM" id="Phobius"/>
    </source>
</evidence>
<reference evidence="2 3" key="1">
    <citation type="journal article" date="2013" name="Curr. Biol.">
        <title>The Genome of the Foraminiferan Reticulomyxa filosa.</title>
        <authorList>
            <person name="Glockner G."/>
            <person name="Hulsmann N."/>
            <person name="Schleicher M."/>
            <person name="Noegel A.A."/>
            <person name="Eichinger L."/>
            <person name="Gallinger C."/>
            <person name="Pawlowski J."/>
            <person name="Sierra R."/>
            <person name="Euteneuer U."/>
            <person name="Pillet L."/>
            <person name="Moustafa A."/>
            <person name="Platzer M."/>
            <person name="Groth M."/>
            <person name="Szafranski K."/>
            <person name="Schliwa M."/>
        </authorList>
    </citation>
    <scope>NUCLEOTIDE SEQUENCE [LARGE SCALE GENOMIC DNA]</scope>
</reference>
<name>X6MJR0_RETFI</name>
<comment type="caution">
    <text evidence="2">The sequence shown here is derived from an EMBL/GenBank/DDBJ whole genome shotgun (WGS) entry which is preliminary data.</text>
</comment>
<organism evidence="2 3">
    <name type="scientific">Reticulomyxa filosa</name>
    <dbReference type="NCBI Taxonomy" id="46433"/>
    <lineage>
        <taxon>Eukaryota</taxon>
        <taxon>Sar</taxon>
        <taxon>Rhizaria</taxon>
        <taxon>Retaria</taxon>
        <taxon>Foraminifera</taxon>
        <taxon>Monothalamids</taxon>
        <taxon>Reticulomyxidae</taxon>
        <taxon>Reticulomyxa</taxon>
    </lineage>
</organism>